<gene>
    <name evidence="1" type="ORF">BCIN_16g05110</name>
</gene>
<name>A0A384K7S4_BOTFB</name>
<reference evidence="1 2" key="3">
    <citation type="journal article" date="2017" name="Mol. Plant Pathol.">
        <title>A gapless genome sequence of the fungus Botrytis cinerea.</title>
        <authorList>
            <person name="Van Kan J.A."/>
            <person name="Stassen J.H."/>
            <person name="Mosbach A."/>
            <person name="Van Der Lee T.A."/>
            <person name="Faino L."/>
            <person name="Farmer A.D."/>
            <person name="Papasotiriou D.G."/>
            <person name="Zhou S."/>
            <person name="Seidl M.F."/>
            <person name="Cottam E."/>
            <person name="Edel D."/>
            <person name="Hahn M."/>
            <person name="Schwartz D.C."/>
            <person name="Dietrich R.A."/>
            <person name="Widdison S."/>
            <person name="Scalliet G."/>
        </authorList>
    </citation>
    <scope>NUCLEOTIDE SEQUENCE [LARGE SCALE GENOMIC DNA]</scope>
    <source>
        <strain evidence="1 2">B05.10</strain>
    </source>
</reference>
<evidence type="ECO:0000313" key="2">
    <source>
        <dbReference type="Proteomes" id="UP000001798"/>
    </source>
</evidence>
<keyword evidence="2" id="KW-1185">Reference proteome</keyword>
<dbReference type="AlphaFoldDB" id="A0A384K7S4"/>
<dbReference type="Proteomes" id="UP000001798">
    <property type="component" value="Chromosome 16"/>
</dbReference>
<protein>
    <submittedName>
        <fullName evidence="1">Uncharacterized protein</fullName>
    </submittedName>
</protein>
<dbReference type="OrthoDB" id="10591209at2759"/>
<organism evidence="1 2">
    <name type="scientific">Botryotinia fuckeliana (strain B05.10)</name>
    <name type="common">Noble rot fungus</name>
    <name type="synonym">Botrytis cinerea</name>
    <dbReference type="NCBI Taxonomy" id="332648"/>
    <lineage>
        <taxon>Eukaryota</taxon>
        <taxon>Fungi</taxon>
        <taxon>Dikarya</taxon>
        <taxon>Ascomycota</taxon>
        <taxon>Pezizomycotina</taxon>
        <taxon>Leotiomycetes</taxon>
        <taxon>Helotiales</taxon>
        <taxon>Sclerotiniaceae</taxon>
        <taxon>Botrytis</taxon>
    </lineage>
</organism>
<proteinExistence type="predicted"/>
<dbReference type="EMBL" id="CP009820">
    <property type="protein sequence ID" value="ATZ58849.1"/>
    <property type="molecule type" value="Genomic_DNA"/>
</dbReference>
<dbReference type="VEuPathDB" id="FungiDB:Bcin16g05110"/>
<reference evidence="1 2" key="1">
    <citation type="journal article" date="2011" name="PLoS Genet.">
        <title>Genomic analysis of the necrotrophic fungal pathogens Sclerotinia sclerotiorum and Botrytis cinerea.</title>
        <authorList>
            <person name="Amselem J."/>
            <person name="Cuomo C.A."/>
            <person name="van Kan J.A."/>
            <person name="Viaud M."/>
            <person name="Benito E.P."/>
            <person name="Couloux A."/>
            <person name="Coutinho P.M."/>
            <person name="de Vries R.P."/>
            <person name="Dyer P.S."/>
            <person name="Fillinger S."/>
            <person name="Fournier E."/>
            <person name="Gout L."/>
            <person name="Hahn M."/>
            <person name="Kohn L."/>
            <person name="Lapalu N."/>
            <person name="Plummer K.M."/>
            <person name="Pradier J.M."/>
            <person name="Quevillon E."/>
            <person name="Sharon A."/>
            <person name="Simon A."/>
            <person name="ten Have A."/>
            <person name="Tudzynski B."/>
            <person name="Tudzynski P."/>
            <person name="Wincker P."/>
            <person name="Andrew M."/>
            <person name="Anthouard V."/>
            <person name="Beever R.E."/>
            <person name="Beffa R."/>
            <person name="Benoit I."/>
            <person name="Bouzid O."/>
            <person name="Brault B."/>
            <person name="Chen Z."/>
            <person name="Choquer M."/>
            <person name="Collemare J."/>
            <person name="Cotton P."/>
            <person name="Danchin E.G."/>
            <person name="Da Silva C."/>
            <person name="Gautier A."/>
            <person name="Giraud C."/>
            <person name="Giraud T."/>
            <person name="Gonzalez C."/>
            <person name="Grossetete S."/>
            <person name="Guldener U."/>
            <person name="Henrissat B."/>
            <person name="Howlett B.J."/>
            <person name="Kodira C."/>
            <person name="Kretschmer M."/>
            <person name="Lappartient A."/>
            <person name="Leroch M."/>
            <person name="Levis C."/>
            <person name="Mauceli E."/>
            <person name="Neuveglise C."/>
            <person name="Oeser B."/>
            <person name="Pearson M."/>
            <person name="Poulain J."/>
            <person name="Poussereau N."/>
            <person name="Quesneville H."/>
            <person name="Rascle C."/>
            <person name="Schumacher J."/>
            <person name="Segurens B."/>
            <person name="Sexton A."/>
            <person name="Silva E."/>
            <person name="Sirven C."/>
            <person name="Soanes D.M."/>
            <person name="Talbot N.J."/>
            <person name="Templeton M."/>
            <person name="Yandava C."/>
            <person name="Yarden O."/>
            <person name="Zeng Q."/>
            <person name="Rollins J.A."/>
            <person name="Lebrun M.H."/>
            <person name="Dickman M."/>
        </authorList>
    </citation>
    <scope>NUCLEOTIDE SEQUENCE [LARGE SCALE GENOMIC DNA]</scope>
    <source>
        <strain evidence="1 2">B05.10</strain>
    </source>
</reference>
<evidence type="ECO:0000313" key="1">
    <source>
        <dbReference type="EMBL" id="ATZ58849.1"/>
    </source>
</evidence>
<sequence length="18" mass="2163">MFMLRKGTVISRLSWSHL</sequence>
<reference evidence="1 2" key="2">
    <citation type="journal article" date="2012" name="Eukaryot. Cell">
        <title>Genome update of Botrytis cinerea strains B05.10 and T4.</title>
        <authorList>
            <person name="Staats M."/>
            <person name="van Kan J.A."/>
        </authorList>
    </citation>
    <scope>NUCLEOTIDE SEQUENCE [LARGE SCALE GENOMIC DNA]</scope>
    <source>
        <strain evidence="1 2">B05.10</strain>
    </source>
</reference>
<accession>A0A384K7S4</accession>